<dbReference type="InterPro" id="IPR011006">
    <property type="entry name" value="CheY-like_superfamily"/>
</dbReference>
<feature type="compositionally biased region" description="Low complexity" evidence="5">
    <location>
        <begin position="245"/>
        <end position="275"/>
    </location>
</feature>
<comment type="caution">
    <text evidence="7">The sequence shown here is derived from an EMBL/GenBank/DDBJ whole genome shotgun (WGS) entry which is preliminary data.</text>
</comment>
<dbReference type="Pfam" id="PF13185">
    <property type="entry name" value="GAF_2"/>
    <property type="match status" value="1"/>
</dbReference>
<dbReference type="SMART" id="SM01012">
    <property type="entry name" value="ANTAR"/>
    <property type="match status" value="1"/>
</dbReference>
<keyword evidence="3" id="KW-0805">Transcription regulation</keyword>
<dbReference type="InterPro" id="IPR036388">
    <property type="entry name" value="WH-like_DNA-bd_sf"/>
</dbReference>
<dbReference type="AlphaFoldDB" id="A0A5B0BFY6"/>
<keyword evidence="4" id="KW-0804">Transcription</keyword>
<evidence type="ECO:0000256" key="2">
    <source>
        <dbReference type="ARBA" id="ARBA00022777"/>
    </source>
</evidence>
<feature type="domain" description="ANTAR" evidence="6">
    <location>
        <begin position="169"/>
        <end position="230"/>
    </location>
</feature>
<dbReference type="Gene3D" id="3.30.450.40">
    <property type="match status" value="1"/>
</dbReference>
<dbReference type="EMBL" id="VDFC01000031">
    <property type="protein sequence ID" value="KAA0940242.1"/>
    <property type="molecule type" value="Genomic_DNA"/>
</dbReference>
<dbReference type="GO" id="GO:0003723">
    <property type="term" value="F:RNA binding"/>
    <property type="evidence" value="ECO:0007669"/>
    <property type="project" value="InterPro"/>
</dbReference>
<dbReference type="Gene3D" id="1.10.10.10">
    <property type="entry name" value="Winged helix-like DNA-binding domain superfamily/Winged helix DNA-binding domain"/>
    <property type="match status" value="1"/>
</dbReference>
<evidence type="ECO:0000256" key="3">
    <source>
        <dbReference type="ARBA" id="ARBA00023015"/>
    </source>
</evidence>
<name>A0A5B0BFY6_9ACTN</name>
<dbReference type="PROSITE" id="PS50921">
    <property type="entry name" value="ANTAR"/>
    <property type="match status" value="1"/>
</dbReference>
<dbReference type="InterPro" id="IPR003018">
    <property type="entry name" value="GAF"/>
</dbReference>
<dbReference type="SUPFAM" id="SSF55781">
    <property type="entry name" value="GAF domain-like"/>
    <property type="match status" value="1"/>
</dbReference>
<keyword evidence="2" id="KW-0418">Kinase</keyword>
<sequence length="612" mass="66844">MTREERLLEAIVEAVDTLVDDFDLIEFLHRLCDHCVELLDISAAGVMLADPHGGLQLIAASDEHTRLLEVFALQHDEGPCVECHRSGQASLAIDLTSPEATRAFPAFATRAREMGFLTSHALPMRLRHQSVGALNLFDSRHQVLAESDIRVAQALADVATIAILQQRTIEQTSMERAQLEQAFTSRVVIEQAKGLLAERWQTSLDEAFDALRRHARSHQMQLALLATQVANGTLDSDSSPPSPAPAAVQPAQAPAPHTAPRASASAREPARAGSGVRVVPVGRRVRAVPAAPDRIGAAVAAALADHGGDTEAATAALVKRAIPDAMALLDDTRKGGRYDVIAHPWLPDILRKQSARGADQVWEARPKWSRPELPPGAHEITALDVNGAYLSALKTHLPIGQLEHSTGDHHDRRRAGLHLITPPAWEHGAVLPNPIGDRDEAGPLWVTEPTLRLLLRLAGPRYGLCDPPRIHESWTSGATESLLEKFRIALKDARDRAIGQDDVVTLEYVKAMYAKFVSTLGESNYNRELYRTDWMHLIRSQAFANLWWKAHRAWDEGLLVVRAMGTDELHVAGDWRAVFPEGRGVTEVKVKDTYTVDTTSAAPGPAPTGPVQ</sequence>
<dbReference type="GO" id="GO:0016301">
    <property type="term" value="F:kinase activity"/>
    <property type="evidence" value="ECO:0007669"/>
    <property type="project" value="UniProtKB-KW"/>
</dbReference>
<evidence type="ECO:0000313" key="7">
    <source>
        <dbReference type="EMBL" id="KAA0940242.1"/>
    </source>
</evidence>
<dbReference type="Proteomes" id="UP000324965">
    <property type="component" value="Unassembled WGS sequence"/>
</dbReference>
<proteinExistence type="predicted"/>
<keyword evidence="8" id="KW-1185">Reference proteome</keyword>
<evidence type="ECO:0000256" key="1">
    <source>
        <dbReference type="ARBA" id="ARBA00022679"/>
    </source>
</evidence>
<protein>
    <submittedName>
        <fullName evidence="7">GAF and ANTAR domain-containing protein</fullName>
    </submittedName>
</protein>
<accession>A0A5B0BFY6</accession>
<organism evidence="7 8">
    <name type="scientific">Streptomyces apricus</name>
    <dbReference type="NCBI Taxonomy" id="1828112"/>
    <lineage>
        <taxon>Bacteria</taxon>
        <taxon>Bacillati</taxon>
        <taxon>Actinomycetota</taxon>
        <taxon>Actinomycetes</taxon>
        <taxon>Kitasatosporales</taxon>
        <taxon>Streptomycetaceae</taxon>
        <taxon>Streptomyces</taxon>
    </lineage>
</organism>
<dbReference type="OrthoDB" id="4322426at2"/>
<dbReference type="InterPro" id="IPR029016">
    <property type="entry name" value="GAF-like_dom_sf"/>
</dbReference>
<evidence type="ECO:0000256" key="5">
    <source>
        <dbReference type="SAM" id="MobiDB-lite"/>
    </source>
</evidence>
<dbReference type="SUPFAM" id="SSF52172">
    <property type="entry name" value="CheY-like"/>
    <property type="match status" value="1"/>
</dbReference>
<dbReference type="Pfam" id="PF03861">
    <property type="entry name" value="ANTAR"/>
    <property type="match status" value="1"/>
</dbReference>
<reference evidence="7 8" key="1">
    <citation type="submission" date="2019-05" db="EMBL/GenBank/DDBJ databases">
        <authorList>
            <person name="Hariharan J."/>
            <person name="Choudoir M.J."/>
            <person name="Diebold P."/>
            <person name="Panke-Buisse K."/>
            <person name="Buckley D.H."/>
        </authorList>
    </citation>
    <scope>NUCLEOTIDE SEQUENCE [LARGE SCALE GENOMIC DNA]</scope>
    <source>
        <strain evidence="7 8">SUN51</strain>
    </source>
</reference>
<evidence type="ECO:0000313" key="8">
    <source>
        <dbReference type="Proteomes" id="UP000324965"/>
    </source>
</evidence>
<gene>
    <name evidence="7" type="ORF">FGF04_10650</name>
</gene>
<evidence type="ECO:0000256" key="4">
    <source>
        <dbReference type="ARBA" id="ARBA00023163"/>
    </source>
</evidence>
<feature type="region of interest" description="Disordered" evidence="5">
    <location>
        <begin position="232"/>
        <end position="275"/>
    </location>
</feature>
<dbReference type="InterPro" id="IPR005561">
    <property type="entry name" value="ANTAR"/>
</dbReference>
<dbReference type="SMART" id="SM00065">
    <property type="entry name" value="GAF"/>
    <property type="match status" value="1"/>
</dbReference>
<dbReference type="RefSeq" id="WP_149511045.1">
    <property type="nucleotide sequence ID" value="NZ_VDFC01000031.1"/>
</dbReference>
<evidence type="ECO:0000259" key="6">
    <source>
        <dbReference type="PROSITE" id="PS50921"/>
    </source>
</evidence>
<keyword evidence="1" id="KW-0808">Transferase</keyword>